<reference evidence="2" key="1">
    <citation type="submission" date="2014-04" db="EMBL/GenBank/DDBJ databases">
        <title>Evolutionary Origins and Diversification of the Mycorrhizal Mutualists.</title>
        <authorList>
            <consortium name="DOE Joint Genome Institute"/>
            <consortium name="Mycorrhizal Genomics Consortium"/>
            <person name="Kohler A."/>
            <person name="Kuo A."/>
            <person name="Nagy L.G."/>
            <person name="Floudas D."/>
            <person name="Copeland A."/>
            <person name="Barry K.W."/>
            <person name="Cichocki N."/>
            <person name="Veneault-Fourrey C."/>
            <person name="LaButti K."/>
            <person name="Lindquist E.A."/>
            <person name="Lipzen A."/>
            <person name="Lundell T."/>
            <person name="Morin E."/>
            <person name="Murat C."/>
            <person name="Riley R."/>
            <person name="Ohm R."/>
            <person name="Sun H."/>
            <person name="Tunlid A."/>
            <person name="Henrissat B."/>
            <person name="Grigoriev I.V."/>
            <person name="Hibbett D.S."/>
            <person name="Martin F."/>
        </authorList>
    </citation>
    <scope>NUCLEOTIDE SEQUENCE [LARGE SCALE GENOMIC DNA]</scope>
    <source>
        <strain evidence="2">FD-334 SS-4</strain>
    </source>
</reference>
<dbReference type="AlphaFoldDB" id="A0A0D2PNN7"/>
<dbReference type="Proteomes" id="UP000054270">
    <property type="component" value="Unassembled WGS sequence"/>
</dbReference>
<dbReference type="EMBL" id="KN817518">
    <property type="protein sequence ID" value="KJA29806.1"/>
    <property type="molecule type" value="Genomic_DNA"/>
</dbReference>
<accession>A0A0D2PNN7</accession>
<keyword evidence="2" id="KW-1185">Reference proteome</keyword>
<name>A0A0D2PNN7_HYPSF</name>
<organism evidence="1 2">
    <name type="scientific">Hypholoma sublateritium (strain FD-334 SS-4)</name>
    <dbReference type="NCBI Taxonomy" id="945553"/>
    <lineage>
        <taxon>Eukaryota</taxon>
        <taxon>Fungi</taxon>
        <taxon>Dikarya</taxon>
        <taxon>Basidiomycota</taxon>
        <taxon>Agaricomycotina</taxon>
        <taxon>Agaricomycetes</taxon>
        <taxon>Agaricomycetidae</taxon>
        <taxon>Agaricales</taxon>
        <taxon>Agaricineae</taxon>
        <taxon>Strophariaceae</taxon>
        <taxon>Hypholoma</taxon>
    </lineage>
</organism>
<protein>
    <submittedName>
        <fullName evidence="1">Uncharacterized protein</fullName>
    </submittedName>
</protein>
<proteinExistence type="predicted"/>
<evidence type="ECO:0000313" key="1">
    <source>
        <dbReference type="EMBL" id="KJA29806.1"/>
    </source>
</evidence>
<gene>
    <name evidence="1" type="ORF">HYPSUDRAFT_196140</name>
</gene>
<evidence type="ECO:0000313" key="2">
    <source>
        <dbReference type="Proteomes" id="UP000054270"/>
    </source>
</evidence>
<sequence length="318" mass="36197">MPSPWVGTKLQDVLNPPRQQSKDPLDAFVAMLDLPMVGYQEDLEKLFETIKTGGRLSETPKQELMALAQKLADSVDWFCIDACPDCLTPWGARVMHLALLLEMDNKLETPPASNYCEDVRVLVASAHAHMGNFVEPKKYIAERMDNEGSQTVTSQDEFSESRLYRVLASILNALCVHESWEAAAVYFFEASYPRWKQTDLDTQEFLVDDKLSEVIGFFNSKSTLEHIADWEPSRRKEFLRFMVTVLSENQDYCKSKEIIMYLHNMGCACPAPLIAKAILGLLSKDWSRLDLAKELFQILPVDTLSYETLQERLSEPSV</sequence>